<protein>
    <recommendedName>
        <fullName evidence="2">Mmc1 C-terminal domain-containing protein</fullName>
    </recommendedName>
</protein>
<dbReference type="Pfam" id="PF23867">
    <property type="entry name" value="Mmc1_N"/>
    <property type="match status" value="1"/>
</dbReference>
<feature type="domain" description="Mmc1 C-terminal" evidence="2">
    <location>
        <begin position="390"/>
        <end position="595"/>
    </location>
</feature>
<evidence type="ECO:0000259" key="2">
    <source>
        <dbReference type="Pfam" id="PF23868"/>
    </source>
</evidence>
<dbReference type="PANTHER" id="PTHR38644">
    <property type="entry name" value="EXPRESSED PROTEIN"/>
    <property type="match status" value="1"/>
</dbReference>
<feature type="region of interest" description="Disordered" evidence="1">
    <location>
        <begin position="482"/>
        <end position="502"/>
    </location>
</feature>
<dbReference type="EMBL" id="RZGK01000021">
    <property type="protein sequence ID" value="KAF9691171.1"/>
    <property type="molecule type" value="Genomic_DNA"/>
</dbReference>
<evidence type="ECO:0000313" key="3">
    <source>
        <dbReference type="EMBL" id="KAF9691171.1"/>
    </source>
</evidence>
<dbReference type="OrthoDB" id="5319015at2759"/>
<proteinExistence type="predicted"/>
<dbReference type="AlphaFoldDB" id="A0A8H7ITP8"/>
<dbReference type="Proteomes" id="UP000651452">
    <property type="component" value="Unassembled WGS sequence"/>
</dbReference>
<keyword evidence="4" id="KW-1185">Reference proteome</keyword>
<evidence type="ECO:0000313" key="4">
    <source>
        <dbReference type="Proteomes" id="UP000651452"/>
    </source>
</evidence>
<name>A0A8H7ITP8_9PLEO</name>
<feature type="region of interest" description="Disordered" evidence="1">
    <location>
        <begin position="1"/>
        <end position="23"/>
    </location>
</feature>
<reference evidence="3" key="1">
    <citation type="submission" date="2018-12" db="EMBL/GenBank/DDBJ databases">
        <authorList>
            <person name="Syme R.A."/>
            <person name="Farfan-Caceres L."/>
            <person name="Lichtenzveig J."/>
        </authorList>
    </citation>
    <scope>NUCLEOTIDE SEQUENCE</scope>
    <source>
        <strain evidence="3">Al4</strain>
    </source>
</reference>
<reference evidence="3" key="2">
    <citation type="submission" date="2020-09" db="EMBL/GenBank/DDBJ databases">
        <title>Reference genome assembly for Australian Ascochyta lentis isolate Al4.</title>
        <authorList>
            <person name="Lee R.C."/>
            <person name="Farfan-Caceres L.M."/>
            <person name="Debler J.W."/>
            <person name="Williams A.H."/>
            <person name="Henares B.M."/>
        </authorList>
    </citation>
    <scope>NUCLEOTIDE SEQUENCE</scope>
    <source>
        <strain evidence="3">Al4</strain>
    </source>
</reference>
<dbReference type="Pfam" id="PF23868">
    <property type="entry name" value="Mmc1_C"/>
    <property type="match status" value="1"/>
</dbReference>
<organism evidence="3 4">
    <name type="scientific">Ascochyta lentis</name>
    <dbReference type="NCBI Taxonomy" id="205686"/>
    <lineage>
        <taxon>Eukaryota</taxon>
        <taxon>Fungi</taxon>
        <taxon>Dikarya</taxon>
        <taxon>Ascomycota</taxon>
        <taxon>Pezizomycotina</taxon>
        <taxon>Dothideomycetes</taxon>
        <taxon>Pleosporomycetidae</taxon>
        <taxon>Pleosporales</taxon>
        <taxon>Pleosporineae</taxon>
        <taxon>Didymellaceae</taxon>
        <taxon>Ascochyta</taxon>
    </lineage>
</organism>
<sequence>MHQLQHGNSSPQQCTSPSPMPPWVASASRLTSLTKRRAIERLPAAFGRHKAAPRALNLRVRSASTHVSPTAINLRPNIPPRNKELYDALSALSGTAETYVNISRLQLALSGLAAQDAVTRVAVLGLNSQVGAQRLARLLLADPLGNEESWEKELEKAGDGNERAVLLKFGDENDTHRPTPLYKVLSAPSRVLRAHNLEVLVSTLNVDTANMLMTASTESSEESVLVPKLQATSARGTPVPYPVHKTLILGEGIDSALAFGRFSSDSATDMREMVKVAVDLPAPQKEADTDAQAESAVINVEVGSQALASFRESVANSQIFERGWFRSGLPTLSKWLTSDLQPVEPIKPTMRTLISSIADDVEAKLLKEDTARITLLASIPTDREATTAITNALDAWAEKSHTELRDELDEAFSARNWHKLSWWKLLWRVDDVTMLSQEIIERRWLISAEKSSIFLAGRMAQAGFPEELPKNVVYDIPVTTTDTAPTLDNPPPTNLSTEVRKSQPWSENIATAREELVAANVPPLQALAQRLILQTMSTTSLSSALSALLYVSSSCSVFEASAVAALGLTFSLRRMQKLWEGARESWQGTVREEGRRTLKATEDLVRLIIRSKEQGKAAVDEGAIERRQAREAVKAVREALAKMSEQTEQQK</sequence>
<feature type="compositionally biased region" description="Polar residues" evidence="1">
    <location>
        <begin position="1"/>
        <end position="17"/>
    </location>
</feature>
<dbReference type="PANTHER" id="PTHR38644:SF1">
    <property type="entry name" value="EXPRESSED PROTEIN"/>
    <property type="match status" value="1"/>
</dbReference>
<comment type="caution">
    <text evidence="3">The sequence shown here is derived from an EMBL/GenBank/DDBJ whole genome shotgun (WGS) entry which is preliminary data.</text>
</comment>
<evidence type="ECO:0000256" key="1">
    <source>
        <dbReference type="SAM" id="MobiDB-lite"/>
    </source>
</evidence>
<dbReference type="InterPro" id="IPR056196">
    <property type="entry name" value="Mmc1_C"/>
</dbReference>
<accession>A0A8H7ITP8</accession>
<gene>
    <name evidence="3" type="ORF">EKO04_010602</name>
</gene>